<dbReference type="Pfam" id="PF06035">
    <property type="entry name" value="Peptidase_C93"/>
    <property type="match status" value="1"/>
</dbReference>
<evidence type="ECO:0000256" key="1">
    <source>
        <dbReference type="SAM" id="SignalP"/>
    </source>
</evidence>
<proteinExistence type="predicted"/>
<keyword evidence="3" id="KW-1185">Reference proteome</keyword>
<feature type="chain" id="PRO_5002666143" description="Transglutaminase" evidence="1">
    <location>
        <begin position="20"/>
        <end position="233"/>
    </location>
</feature>
<dbReference type="SUPFAM" id="SSF54001">
    <property type="entry name" value="Cysteine proteinases"/>
    <property type="match status" value="1"/>
</dbReference>
<comment type="caution">
    <text evidence="2">The sequence shown here is derived from an EMBL/GenBank/DDBJ whole genome shotgun (WGS) entry which is preliminary data.</text>
</comment>
<name>A4CBV0_9GAMM</name>
<dbReference type="EMBL" id="AAOH01000005">
    <property type="protein sequence ID" value="EAR27837.1"/>
    <property type="molecule type" value="Genomic_DNA"/>
</dbReference>
<accession>A4CBV0</accession>
<dbReference type="PANTHER" id="PTHR39327">
    <property type="match status" value="1"/>
</dbReference>
<dbReference type="HOGENOM" id="CLU_085651_0_0_6"/>
<reference evidence="2 3" key="1">
    <citation type="submission" date="2006-02" db="EMBL/GenBank/DDBJ databases">
        <authorList>
            <person name="Moran M.A."/>
            <person name="Kjelleberg S."/>
            <person name="Egan S."/>
            <person name="Saunders N."/>
            <person name="Thomas T."/>
            <person name="Ferriera S."/>
            <person name="Johnson J."/>
            <person name="Kravitz S."/>
            <person name="Halpern A."/>
            <person name="Remington K."/>
            <person name="Beeson K."/>
            <person name="Tran B."/>
            <person name="Rogers Y.-H."/>
            <person name="Friedman R."/>
            <person name="Venter J.C."/>
        </authorList>
    </citation>
    <scope>NUCLEOTIDE SEQUENCE [LARGE SCALE GENOMIC DNA]</scope>
    <source>
        <strain evidence="2 3">D2</strain>
    </source>
</reference>
<dbReference type="eggNOG" id="COG3672">
    <property type="taxonomic scope" value="Bacteria"/>
</dbReference>
<dbReference type="InterPro" id="IPR038765">
    <property type="entry name" value="Papain-like_cys_pep_sf"/>
</dbReference>
<dbReference type="STRING" id="87626.PTD2_18485"/>
<gene>
    <name evidence="2" type="ORF">PTD2_18485</name>
</gene>
<dbReference type="PANTHER" id="PTHR39327:SF1">
    <property type="entry name" value="BLR5470 PROTEIN"/>
    <property type="match status" value="1"/>
</dbReference>
<dbReference type="RefSeq" id="WP_009839669.1">
    <property type="nucleotide sequence ID" value="NZ_CH959301.1"/>
</dbReference>
<dbReference type="Gene3D" id="3.10.620.30">
    <property type="match status" value="1"/>
</dbReference>
<evidence type="ECO:0000313" key="2">
    <source>
        <dbReference type="EMBL" id="EAR27837.1"/>
    </source>
</evidence>
<dbReference type="AlphaFoldDB" id="A4CBV0"/>
<protein>
    <recommendedName>
        <fullName evidence="4">Transglutaminase</fullName>
    </recommendedName>
</protein>
<organism evidence="2 3">
    <name type="scientific">Pseudoalteromonas tunicata D2</name>
    <dbReference type="NCBI Taxonomy" id="87626"/>
    <lineage>
        <taxon>Bacteria</taxon>
        <taxon>Pseudomonadati</taxon>
        <taxon>Pseudomonadota</taxon>
        <taxon>Gammaproteobacteria</taxon>
        <taxon>Alteromonadales</taxon>
        <taxon>Pseudoalteromonadaceae</taxon>
        <taxon>Pseudoalteromonas</taxon>
    </lineage>
</organism>
<dbReference type="OrthoDB" id="5401788at2"/>
<evidence type="ECO:0008006" key="4">
    <source>
        <dbReference type="Google" id="ProtNLM"/>
    </source>
</evidence>
<evidence type="ECO:0000313" key="3">
    <source>
        <dbReference type="Proteomes" id="UP000006201"/>
    </source>
</evidence>
<dbReference type="Proteomes" id="UP000006201">
    <property type="component" value="Unassembled WGS sequence"/>
</dbReference>
<dbReference type="InterPro" id="IPR010319">
    <property type="entry name" value="Transglutaminase-like_Cys_pept"/>
</dbReference>
<sequence length="233" mass="26453">MFRHLLVFLLIIVSFCVLASRLADVLATDAVLNKVNAVYGDAGLNRVKQWLALVNESGSDNEWNQLNKVNTFFNKQIRYQNDLPLWGKNDYWASPVEMLGVGSGDCEDYAIGKFFTLLSLGVPEEKMRLMYVRQLTVNEPHMVLIYFEQPNSIPLVLDNFDPRIKSADKRRDLKPIYSFNGQGLWMAKAKGLGKKVENSRGNSAWDSLTKRIENGEMNTIDKVNSKGPDYAKL</sequence>
<feature type="signal peptide" evidence="1">
    <location>
        <begin position="1"/>
        <end position="19"/>
    </location>
</feature>
<keyword evidence="1" id="KW-0732">Signal</keyword>